<organism evidence="1 2">
    <name type="scientific">Methanolobus zinderi</name>
    <dbReference type="NCBI Taxonomy" id="536044"/>
    <lineage>
        <taxon>Archaea</taxon>
        <taxon>Methanobacteriati</taxon>
        <taxon>Methanobacteriota</taxon>
        <taxon>Stenosarchaea group</taxon>
        <taxon>Methanomicrobia</taxon>
        <taxon>Methanosarcinales</taxon>
        <taxon>Methanosarcinaceae</taxon>
        <taxon>Methanolobus</taxon>
    </lineage>
</organism>
<dbReference type="OrthoDB" id="125387at2157"/>
<dbReference type="GeneID" id="55821779"/>
<dbReference type="EMBL" id="CP058215">
    <property type="protein sequence ID" value="QLC50338.1"/>
    <property type="molecule type" value="Genomic_DNA"/>
</dbReference>
<proteinExistence type="predicted"/>
<dbReference type="KEGG" id="mzi:HWN40_08850"/>
<evidence type="ECO:0000313" key="1">
    <source>
        <dbReference type="EMBL" id="QLC50338.1"/>
    </source>
</evidence>
<protein>
    <submittedName>
        <fullName evidence="1">Uncharacterized protein</fullName>
    </submittedName>
</protein>
<keyword evidence="2" id="KW-1185">Reference proteome</keyword>
<dbReference type="AlphaFoldDB" id="A0A7D5E8C9"/>
<dbReference type="Proteomes" id="UP000509594">
    <property type="component" value="Chromosome"/>
</dbReference>
<name>A0A7D5E8C9_9EURY</name>
<gene>
    <name evidence="1" type="ORF">HWN40_08850</name>
</gene>
<dbReference type="RefSeq" id="WP_176965394.1">
    <property type="nucleotide sequence ID" value="NZ_CP058215.1"/>
</dbReference>
<accession>A0A7D5E8C9</accession>
<sequence>MPLMSIIGCEAFAKEISQLLGKDSDIERLIVINEKRSDIVKELDELGTRYELLAPDMLPPGLKTKDEFSVIVDLQSLLLHGESSRIKKETYEKVKFYGNVSSGVLLLYDIQNDIFADVYSDFERSHFDIMTLKNGISKTSKRSGNLNVCIAGRSGKETPDPDLIEIYVNSYGRLKEKLVR</sequence>
<reference evidence="1 2" key="1">
    <citation type="submission" date="2020-06" db="EMBL/GenBank/DDBJ databases">
        <title>Methanolobus halotolerans sp. nov., isolated from a saline lake Tus in Siberia.</title>
        <authorList>
            <person name="Shen Y."/>
            <person name="Chen S.-C."/>
            <person name="Lai M.-C."/>
            <person name="Huang H.-H."/>
            <person name="Chiu H.-H."/>
            <person name="Tang S.-L."/>
            <person name="Rogozin D.Y."/>
            <person name="Degermendzhy A.G."/>
        </authorList>
    </citation>
    <scope>NUCLEOTIDE SEQUENCE [LARGE SCALE GENOMIC DNA]</scope>
    <source>
        <strain evidence="1 2">DSM 21339</strain>
    </source>
</reference>
<evidence type="ECO:0000313" key="2">
    <source>
        <dbReference type="Proteomes" id="UP000509594"/>
    </source>
</evidence>